<dbReference type="EMBL" id="LR862153">
    <property type="protein sequence ID" value="CAD1835112.1"/>
    <property type="molecule type" value="Genomic_DNA"/>
</dbReference>
<dbReference type="Pfam" id="PF12874">
    <property type="entry name" value="zf-met"/>
    <property type="match status" value="2"/>
</dbReference>
<gene>
    <name evidence="3" type="ORF">CB5_LOCUS18323</name>
</gene>
<dbReference type="GO" id="GO:0003676">
    <property type="term" value="F:nucleic acid binding"/>
    <property type="evidence" value="ECO:0007669"/>
    <property type="project" value="InterPro"/>
</dbReference>
<feature type="domain" description="U1-type" evidence="2">
    <location>
        <begin position="337"/>
        <end position="371"/>
    </location>
</feature>
<feature type="region of interest" description="Disordered" evidence="1">
    <location>
        <begin position="433"/>
        <end position="464"/>
    </location>
</feature>
<feature type="region of interest" description="Disordered" evidence="1">
    <location>
        <begin position="241"/>
        <end position="284"/>
    </location>
</feature>
<proteinExistence type="predicted"/>
<feature type="region of interest" description="Disordered" evidence="1">
    <location>
        <begin position="1"/>
        <end position="100"/>
    </location>
</feature>
<evidence type="ECO:0000256" key="1">
    <source>
        <dbReference type="SAM" id="MobiDB-lite"/>
    </source>
</evidence>
<feature type="domain" description="U1-type" evidence="2">
    <location>
        <begin position="104"/>
        <end position="138"/>
    </location>
</feature>
<dbReference type="InterPro" id="IPR013087">
    <property type="entry name" value="Znf_C2H2_type"/>
</dbReference>
<sequence>MAGGPEGQWHGQRHPHHPMVGGGNPYRGGGRRGRGPFRGGRGGRGNFGPHPPRQDAMGPSPPPGRGGGRGRRGRGRSSRGGGGRPSNPPGSLVTEPAPPRRPALPVAWCDVCRVDCNSLEILEQHKNGKRHKRTVQRIQEIQAQQKLMGNFGPVVIAQPELVPPVTAENSFAPPITAENSFVPPITAENSFVPPITAENSFAPQVGEVSEAPSQMGEGKEEYTVSDYMPLVQNKESAALQNTQAPAVGTENNPEDPMQTQAADGQTEPPKELGEKTEGAPSDAIQSEEFPKGRFQKRPRMDSYNRFNRRGGASRQPMRYWQTEKRMRFPEPPKPKREQPRVCTVCNVMCDTVAVFDIHLAGKKHIAKIKRFQGSNSVFGPIQVFIPPNQPTAYPPRGPQPIYYGMKTPEMIQQEAYMLSRAAQLEGYGVPQEARQSVEAAEGSGAAQQTQAEGENAAGTEGKENVQAVTESGLENATTEGGSSVAAGEDVAPFRSTALRLPEVLFLQDLMLKQRQALLTRKK</sequence>
<dbReference type="AlphaFoldDB" id="A0A6V7PW74"/>
<dbReference type="SUPFAM" id="SSF57667">
    <property type="entry name" value="beta-beta-alpha zinc fingers"/>
    <property type="match status" value="2"/>
</dbReference>
<dbReference type="SMART" id="SM00451">
    <property type="entry name" value="ZnF_U1"/>
    <property type="match status" value="2"/>
</dbReference>
<dbReference type="PANTHER" id="PTHR47487:SF12">
    <property type="entry name" value="GLUTENIN, HIGH MOLECULAR WEIGHT SUBUNIT DX5-LIKE"/>
    <property type="match status" value="1"/>
</dbReference>
<reference evidence="3" key="1">
    <citation type="submission" date="2020-07" db="EMBL/GenBank/DDBJ databases">
        <authorList>
            <person name="Lin J."/>
        </authorList>
    </citation>
    <scope>NUCLEOTIDE SEQUENCE</scope>
</reference>
<dbReference type="Gene3D" id="3.30.160.60">
    <property type="entry name" value="Classic Zinc Finger"/>
    <property type="match status" value="2"/>
</dbReference>
<feature type="compositionally biased region" description="Basic and acidic residues" evidence="1">
    <location>
        <begin position="268"/>
        <end position="277"/>
    </location>
</feature>
<feature type="compositionally biased region" description="Gly residues" evidence="1">
    <location>
        <begin position="36"/>
        <end position="46"/>
    </location>
</feature>
<dbReference type="GO" id="GO:0008270">
    <property type="term" value="F:zinc ion binding"/>
    <property type="evidence" value="ECO:0007669"/>
    <property type="project" value="InterPro"/>
</dbReference>
<evidence type="ECO:0000259" key="2">
    <source>
        <dbReference type="SMART" id="SM00451"/>
    </source>
</evidence>
<accession>A0A6V7PW74</accession>
<feature type="compositionally biased region" description="Basic residues" evidence="1">
    <location>
        <begin position="68"/>
        <end position="77"/>
    </location>
</feature>
<dbReference type="InterPro" id="IPR036236">
    <property type="entry name" value="Znf_C2H2_sf"/>
</dbReference>
<name>A0A6V7PW74_ANACO</name>
<evidence type="ECO:0000313" key="3">
    <source>
        <dbReference type="EMBL" id="CAD1835112.1"/>
    </source>
</evidence>
<protein>
    <recommendedName>
        <fullName evidence="2">U1-type domain-containing protein</fullName>
    </recommendedName>
</protein>
<organism evidence="3">
    <name type="scientific">Ananas comosus var. bracteatus</name>
    <name type="common">red pineapple</name>
    <dbReference type="NCBI Taxonomy" id="296719"/>
    <lineage>
        <taxon>Eukaryota</taxon>
        <taxon>Viridiplantae</taxon>
        <taxon>Streptophyta</taxon>
        <taxon>Embryophyta</taxon>
        <taxon>Tracheophyta</taxon>
        <taxon>Spermatophyta</taxon>
        <taxon>Magnoliopsida</taxon>
        <taxon>Liliopsida</taxon>
        <taxon>Poales</taxon>
        <taxon>Bromeliaceae</taxon>
        <taxon>Bromelioideae</taxon>
        <taxon>Ananas</taxon>
    </lineage>
</organism>
<dbReference type="PANTHER" id="PTHR47487">
    <property type="entry name" value="OS06G0651300 PROTEIN-RELATED"/>
    <property type="match status" value="1"/>
</dbReference>
<dbReference type="InterPro" id="IPR003604">
    <property type="entry name" value="Matrin/U1-like-C_Znf_C2H2"/>
</dbReference>